<dbReference type="Proteomes" id="UP001382935">
    <property type="component" value="Chromosome"/>
</dbReference>
<evidence type="ECO:0008006" key="4">
    <source>
        <dbReference type="Google" id="ProtNLM"/>
    </source>
</evidence>
<dbReference type="RefSeq" id="WP_338503098.1">
    <property type="nucleotide sequence ID" value="NZ_CP145607.1"/>
</dbReference>
<gene>
    <name evidence="2" type="ORF">V6R86_06760</name>
</gene>
<feature type="region of interest" description="Disordered" evidence="1">
    <location>
        <begin position="1"/>
        <end position="44"/>
    </location>
</feature>
<evidence type="ECO:0000313" key="3">
    <source>
        <dbReference type="Proteomes" id="UP001382935"/>
    </source>
</evidence>
<name>A0ABZ2G3Q7_9SPHN</name>
<organism evidence="2 3">
    <name type="scientific">Sphingomonas kaistensis</name>
    <dbReference type="NCBI Taxonomy" id="298708"/>
    <lineage>
        <taxon>Bacteria</taxon>
        <taxon>Pseudomonadati</taxon>
        <taxon>Pseudomonadota</taxon>
        <taxon>Alphaproteobacteria</taxon>
        <taxon>Sphingomonadales</taxon>
        <taxon>Sphingomonadaceae</taxon>
        <taxon>Sphingomonas</taxon>
    </lineage>
</organism>
<proteinExistence type="predicted"/>
<protein>
    <recommendedName>
        <fullName evidence="4">Transposase</fullName>
    </recommendedName>
</protein>
<keyword evidence="3" id="KW-1185">Reference proteome</keyword>
<reference evidence="2 3" key="1">
    <citation type="submission" date="2024-02" db="EMBL/GenBank/DDBJ databases">
        <title>Full genome sequence of Sphingomonas kaistensis.</title>
        <authorList>
            <person name="Poletto B.L."/>
            <person name="Silva G."/>
            <person name="Galante D."/>
            <person name="Campos K.R."/>
            <person name="Santos M.B.N."/>
            <person name="Sacchi C.T."/>
        </authorList>
    </citation>
    <scope>NUCLEOTIDE SEQUENCE [LARGE SCALE GENOMIC DNA]</scope>
    <source>
        <strain evidence="2 3">MA4R</strain>
    </source>
</reference>
<evidence type="ECO:0000313" key="2">
    <source>
        <dbReference type="EMBL" id="WWM70381.1"/>
    </source>
</evidence>
<evidence type="ECO:0000256" key="1">
    <source>
        <dbReference type="SAM" id="MobiDB-lite"/>
    </source>
</evidence>
<sequence>MLSLARQGIPETLERPERQNSVTAAMAKPSKSERKPSASSNWPNVRCCGRFFNRFEREFAQVVVVESSHNAAENV</sequence>
<accession>A0ABZ2G3Q7</accession>
<dbReference type="EMBL" id="CP145607">
    <property type="protein sequence ID" value="WWM70381.1"/>
    <property type="molecule type" value="Genomic_DNA"/>
</dbReference>